<protein>
    <submittedName>
        <fullName evidence="1">Uncharacterized protein</fullName>
    </submittedName>
</protein>
<organism evidence="1 2">
    <name type="scientific">Paenibacillus jilunlii</name>
    <dbReference type="NCBI Taxonomy" id="682956"/>
    <lineage>
        <taxon>Bacteria</taxon>
        <taxon>Bacillati</taxon>
        <taxon>Bacillota</taxon>
        <taxon>Bacilli</taxon>
        <taxon>Bacillales</taxon>
        <taxon>Paenibacillaceae</taxon>
        <taxon>Paenibacillus</taxon>
    </lineage>
</organism>
<name>A0ABR5T0X6_9BACL</name>
<keyword evidence="2" id="KW-1185">Reference proteome</keyword>
<gene>
    <name evidence="1" type="ORF">AML91_01505</name>
</gene>
<evidence type="ECO:0000313" key="2">
    <source>
        <dbReference type="Proteomes" id="UP000070252"/>
    </source>
</evidence>
<dbReference type="EMBL" id="LIPY01000081">
    <property type="protein sequence ID" value="KWX80018.1"/>
    <property type="molecule type" value="Genomic_DNA"/>
</dbReference>
<comment type="caution">
    <text evidence="1">The sequence shown here is derived from an EMBL/GenBank/DDBJ whole genome shotgun (WGS) entry which is preliminary data.</text>
</comment>
<proteinExistence type="predicted"/>
<sequence>MSLQNKGLRINPLNQVMTAWKFEPLRLKVVQLKLSSTNGAFRLAEPTASFRPASDPALRPGGSKKLAVLCME</sequence>
<reference evidence="1 2" key="1">
    <citation type="submission" date="2015-08" db="EMBL/GenBank/DDBJ databases">
        <title>Genome of Paenibacillus jilunlii.</title>
        <authorList>
            <person name="Sant'Anna F.H."/>
            <person name="Ambrosini A."/>
            <person name="Souza R."/>
            <person name="Bach E."/>
            <person name="Fernandes G."/>
            <person name="Balsanelli E."/>
            <person name="Baura V.A."/>
            <person name="Pedrosa F.O."/>
            <person name="Souza E.M."/>
            <person name="Passaglia L."/>
        </authorList>
    </citation>
    <scope>NUCLEOTIDE SEQUENCE [LARGE SCALE GENOMIC DNA]</scope>
    <source>
        <strain evidence="1 2">DSM 23019</strain>
    </source>
</reference>
<dbReference type="Proteomes" id="UP000070252">
    <property type="component" value="Unassembled WGS sequence"/>
</dbReference>
<evidence type="ECO:0000313" key="1">
    <source>
        <dbReference type="EMBL" id="KWX80018.1"/>
    </source>
</evidence>
<accession>A0ABR5T0X6</accession>